<keyword evidence="15" id="KW-1185">Reference proteome</keyword>
<evidence type="ECO:0000256" key="4">
    <source>
        <dbReference type="ARBA" id="ARBA00014394"/>
    </source>
</evidence>
<evidence type="ECO:0000256" key="5">
    <source>
        <dbReference type="ARBA" id="ARBA00022723"/>
    </source>
</evidence>
<sequence>MEGSVDSAEEEALRADVMVEANNDAEEQQFDIALAASHSYMGPSLETGSGRGRARVEAGWEGRVPVMAHHGIVFPGETVPMLFTEDVDILSEAIQQDKLFGLLCPDEGGAALSGYGVLCEVYEVLAAPAGVQRRSPSPPLVSFKARATHRFRCRQLPRRALTAHAFDRLRFMDVRVLPDVRLADPLRAARLAALDPLRAEDERAVRLRRMDAALTPWPLFVYEIFDFRRMRRTIRDYFKTLGIDDVPEDAVTLSHWTASNLALTPRDRLALFVVDDALLRLHMEVGFIMEKSVLCCAACEVEIARREQIFAMSTEGVHSNYINLGGFVHDVVTVSSVRNTRLSGAPSAEYSWFPGYEWTVAVCAMCHAHVGWRYVWTGARAVRRRPSTRGSPATSGPSPCAPCATRTSAGGTCGPAPERCAVGRVLVVPRLRVDRRRVRHVPRARRLEVRVDRRPSGAPSAEYSWFPGYEWTVAVCAMCHAHVGWRYVWTGARAVRRRPSTRGSPATSGPSPCAPCATRTSAGGTCGPAPERCAVGRVLVVPRLRVDRRRVRHVPRARRLEVRVDRRPSGAPSAEYSWFPGYEWTVAVCAMCHAHVGWRFEACRRNLRPQQFYGLCRNAVHPRFSPARAAPPGAQRPPRPPRHHLDPDLLIVEYFVSELGRYAARHAPDRAPDGAPNLAPDLASDHAPDDAPDDSSDHSPPDSPPAQ</sequence>
<dbReference type="Gene3D" id="2.170.150.20">
    <property type="entry name" value="Peptide methionine sulfoxide reductase"/>
    <property type="match status" value="3"/>
</dbReference>
<comment type="pathway">
    <text evidence="2">Protein modification; protein ubiquitination.</text>
</comment>
<proteinExistence type="inferred from homology"/>
<accession>A0ABM3M0K6</accession>
<comment type="function">
    <text evidence="11">Substrate recognition component of a DCX (DDB1-CUL4-X-box) E3 protein ligase complex that mediates the ubiquitination and subsequent proteasomal degradation of target proteins. Has an essential role in mediating growth by negatively regulating insulin signaling. It also has a role in maintaining presynaptic function in the neuromuscular junction synapses of third-instar larvae.</text>
</comment>
<evidence type="ECO:0000313" key="16">
    <source>
        <dbReference type="RefSeq" id="XP_052744822.1"/>
    </source>
</evidence>
<dbReference type="SUPFAM" id="SSF88697">
    <property type="entry name" value="PUA domain-like"/>
    <property type="match status" value="1"/>
</dbReference>
<keyword evidence="5" id="KW-0479">Metal-binding</keyword>
<dbReference type="InterPro" id="IPR004910">
    <property type="entry name" value="Yippee/Mis18/Cereblon"/>
</dbReference>
<evidence type="ECO:0000256" key="3">
    <source>
        <dbReference type="ARBA" id="ARBA00005293"/>
    </source>
</evidence>
<evidence type="ECO:0000256" key="1">
    <source>
        <dbReference type="ARBA" id="ARBA00004123"/>
    </source>
</evidence>
<dbReference type="CDD" id="cd15777">
    <property type="entry name" value="CRBN_C_like"/>
    <property type="match status" value="2"/>
</dbReference>
<evidence type="ECO:0000256" key="2">
    <source>
        <dbReference type="ARBA" id="ARBA00004906"/>
    </source>
</evidence>
<evidence type="ECO:0000256" key="7">
    <source>
        <dbReference type="ARBA" id="ARBA00022833"/>
    </source>
</evidence>
<dbReference type="InterPro" id="IPR046336">
    <property type="entry name" value="Lon_prtase_N_sf"/>
</dbReference>
<dbReference type="PROSITE" id="PS51788">
    <property type="entry name" value="CULT"/>
    <property type="match status" value="1"/>
</dbReference>
<dbReference type="InterPro" id="IPR034750">
    <property type="entry name" value="CULT"/>
</dbReference>
<evidence type="ECO:0000256" key="11">
    <source>
        <dbReference type="ARBA" id="ARBA00046075"/>
    </source>
</evidence>
<gene>
    <name evidence="16" type="primary">LOC112046627</name>
</gene>
<organism evidence="15 16">
    <name type="scientific">Bicyclus anynana</name>
    <name type="common">Squinting bush brown butterfly</name>
    <dbReference type="NCBI Taxonomy" id="110368"/>
    <lineage>
        <taxon>Eukaryota</taxon>
        <taxon>Metazoa</taxon>
        <taxon>Ecdysozoa</taxon>
        <taxon>Arthropoda</taxon>
        <taxon>Hexapoda</taxon>
        <taxon>Insecta</taxon>
        <taxon>Pterygota</taxon>
        <taxon>Neoptera</taxon>
        <taxon>Endopterygota</taxon>
        <taxon>Lepidoptera</taxon>
        <taxon>Glossata</taxon>
        <taxon>Ditrysia</taxon>
        <taxon>Papilionoidea</taxon>
        <taxon>Nymphalidae</taxon>
        <taxon>Satyrinae</taxon>
        <taxon>Satyrini</taxon>
        <taxon>Mycalesina</taxon>
        <taxon>Bicyclus</taxon>
    </lineage>
</organism>
<dbReference type="Gene3D" id="1.20.58.1480">
    <property type="match status" value="1"/>
</dbReference>
<dbReference type="Pfam" id="PF03226">
    <property type="entry name" value="Yippee-Mis18"/>
    <property type="match status" value="1"/>
</dbReference>
<evidence type="ECO:0000256" key="12">
    <source>
        <dbReference type="ARBA" id="ARBA00046796"/>
    </source>
</evidence>
<feature type="compositionally biased region" description="Basic and acidic residues" evidence="13">
    <location>
        <begin position="683"/>
        <end position="700"/>
    </location>
</feature>
<dbReference type="RefSeq" id="XP_052744822.1">
    <property type="nucleotide sequence ID" value="XM_052888862.1"/>
</dbReference>
<keyword evidence="9" id="KW-0539">Nucleus</keyword>
<name>A0ABM3M0K6_BICAN</name>
<feature type="region of interest" description="Disordered" evidence="13">
    <location>
        <begin position="666"/>
        <end position="707"/>
    </location>
</feature>
<dbReference type="InterPro" id="IPR003111">
    <property type="entry name" value="Lon_prtase_N"/>
</dbReference>
<evidence type="ECO:0000259" key="14">
    <source>
        <dbReference type="PROSITE" id="PS51788"/>
    </source>
</evidence>
<keyword evidence="7" id="KW-0862">Zinc</keyword>
<comment type="subunit">
    <text evidence="12">Likely a component of a DCX (DDB1-CUL4-X-box) protein ligase complex. May interact with pic/DDB1.</text>
</comment>
<evidence type="ECO:0000256" key="13">
    <source>
        <dbReference type="SAM" id="MobiDB-lite"/>
    </source>
</evidence>
<comment type="similarity">
    <text evidence="3">Belongs to the CRBN family.</text>
</comment>
<feature type="region of interest" description="Disordered" evidence="13">
    <location>
        <begin position="624"/>
        <end position="645"/>
    </location>
</feature>
<evidence type="ECO:0000256" key="8">
    <source>
        <dbReference type="ARBA" id="ARBA00022843"/>
    </source>
</evidence>
<evidence type="ECO:0000256" key="6">
    <source>
        <dbReference type="ARBA" id="ARBA00022786"/>
    </source>
</evidence>
<dbReference type="GeneID" id="112046627"/>
<dbReference type="Pfam" id="PF02190">
    <property type="entry name" value="LON_substr_bdg"/>
    <property type="match status" value="1"/>
</dbReference>
<reference evidence="16" key="1">
    <citation type="submission" date="2025-08" db="UniProtKB">
        <authorList>
            <consortium name="RefSeq"/>
        </authorList>
    </citation>
    <scope>IDENTIFICATION</scope>
</reference>
<protein>
    <recommendedName>
        <fullName evidence="4">Protein cereblon</fullName>
    </recommendedName>
    <alternativeName>
        <fullName evidence="10">Protein ohgata</fullName>
    </alternativeName>
</protein>
<comment type="subcellular location">
    <subcellularLocation>
        <location evidence="1">Nucleus</location>
    </subcellularLocation>
</comment>
<dbReference type="Proteomes" id="UP001652582">
    <property type="component" value="Chromosome 23"/>
</dbReference>
<keyword evidence="8" id="KW-0832">Ubl conjugation</keyword>
<dbReference type="Gene3D" id="2.30.130.40">
    <property type="entry name" value="LON domain-like"/>
    <property type="match status" value="1"/>
</dbReference>
<evidence type="ECO:0000313" key="15">
    <source>
        <dbReference type="Proteomes" id="UP001652582"/>
    </source>
</evidence>
<dbReference type="InterPro" id="IPR015947">
    <property type="entry name" value="PUA-like_sf"/>
</dbReference>
<evidence type="ECO:0000256" key="10">
    <source>
        <dbReference type="ARBA" id="ARBA00030079"/>
    </source>
</evidence>
<evidence type="ECO:0000256" key="9">
    <source>
        <dbReference type="ARBA" id="ARBA00023242"/>
    </source>
</evidence>
<feature type="domain" description="CULT" evidence="14">
    <location>
        <begin position="291"/>
        <end position="624"/>
    </location>
</feature>
<keyword evidence="6" id="KW-0833">Ubl conjugation pathway</keyword>